<dbReference type="InterPro" id="IPR013094">
    <property type="entry name" value="AB_hydrolase_3"/>
</dbReference>
<dbReference type="PANTHER" id="PTHR23024">
    <property type="entry name" value="ARYLACETAMIDE DEACETYLASE"/>
    <property type="match status" value="1"/>
</dbReference>
<sequence>MPLNTEINFQQIIGKPVPMAYGECSIDPFKQLHISMNSDGTITRLMKLPTVPAIGEDNGDLGQSYVSKDMTLNQENGTWFRIYRPTEISSNDKNVVKIPVILYFHMGGFFNSHADSMLNNEPCGRFASETPCIVLSLDFRLAPEHRLPAAYNDAVELLYWLKQQTIDPNGESWLRGYADFSRCYLMGCSTGGNIAYRIALCLPDLDLDPVKIAGIILNQPAFAGEMRTNSELRCADDVWMSLSATDLVWNLALPVGANRDHEYANPMVQGAYTNNIGKLPKILIRVFEGDFLLDRQMELMFAKLKIVKFPPLLLTGANYLTWDEDMEGAGEDTRDTGWAGTRNSLALGEDTEHGNAMHHAWVATDNKVQAHHIVIDNNSAPVKFAASDFFDDTDVALDQHTE</sequence>
<dbReference type="Gene3D" id="3.40.50.1820">
    <property type="entry name" value="alpha/beta hydrolase"/>
    <property type="match status" value="1"/>
</dbReference>
<reference evidence="2 3" key="1">
    <citation type="journal article" date="2020" name="IScience">
        <title>Genome Sequencing of the Endangered Kingdonia uniflora (Circaeasteraceae, Ranunculales) Reveals Potential Mechanisms of Evolutionary Specialization.</title>
        <authorList>
            <person name="Sun Y."/>
            <person name="Deng T."/>
            <person name="Zhang A."/>
            <person name="Moore M.J."/>
            <person name="Landis J.B."/>
            <person name="Lin N."/>
            <person name="Zhang H."/>
            <person name="Zhang X."/>
            <person name="Huang J."/>
            <person name="Zhang X."/>
            <person name="Sun H."/>
            <person name="Wang H."/>
        </authorList>
    </citation>
    <scope>NUCLEOTIDE SEQUENCE [LARGE SCALE GENOMIC DNA]</scope>
    <source>
        <strain evidence="2">TB1705</strain>
        <tissue evidence="2">Leaf</tissue>
    </source>
</reference>
<comment type="caution">
    <text evidence="2">The sequence shown here is derived from an EMBL/GenBank/DDBJ whole genome shotgun (WGS) entry which is preliminary data.</text>
</comment>
<dbReference type="Proteomes" id="UP000541444">
    <property type="component" value="Unassembled WGS sequence"/>
</dbReference>
<dbReference type="AlphaFoldDB" id="A0A7J7MZA4"/>
<evidence type="ECO:0000259" key="1">
    <source>
        <dbReference type="Pfam" id="PF07859"/>
    </source>
</evidence>
<protein>
    <recommendedName>
        <fullName evidence="1">Alpha/beta hydrolase fold-3 domain-containing protein</fullName>
    </recommendedName>
</protein>
<dbReference type="InterPro" id="IPR050466">
    <property type="entry name" value="Carboxylest/Gibb_receptor"/>
</dbReference>
<accession>A0A7J7MZA4</accession>
<gene>
    <name evidence="2" type="ORF">GIB67_019030</name>
</gene>
<proteinExistence type="predicted"/>
<dbReference type="Pfam" id="PF07859">
    <property type="entry name" value="Abhydrolase_3"/>
    <property type="match status" value="1"/>
</dbReference>
<dbReference type="GO" id="GO:0016787">
    <property type="term" value="F:hydrolase activity"/>
    <property type="evidence" value="ECO:0007669"/>
    <property type="project" value="InterPro"/>
</dbReference>
<evidence type="ECO:0000313" key="2">
    <source>
        <dbReference type="EMBL" id="KAF6160261.1"/>
    </source>
</evidence>
<dbReference type="SUPFAM" id="SSF53474">
    <property type="entry name" value="alpha/beta-Hydrolases"/>
    <property type="match status" value="1"/>
</dbReference>
<dbReference type="InterPro" id="IPR029058">
    <property type="entry name" value="AB_hydrolase_fold"/>
</dbReference>
<keyword evidence="3" id="KW-1185">Reference proteome</keyword>
<dbReference type="PANTHER" id="PTHR23024:SF113">
    <property type="entry name" value="CARBOXYLESTERASE 8-RELATED"/>
    <property type="match status" value="1"/>
</dbReference>
<name>A0A7J7MZA4_9MAGN</name>
<feature type="domain" description="Alpha/beta hydrolase fold-3" evidence="1">
    <location>
        <begin position="101"/>
        <end position="299"/>
    </location>
</feature>
<dbReference type="EMBL" id="JACGCM010001165">
    <property type="protein sequence ID" value="KAF6160261.1"/>
    <property type="molecule type" value="Genomic_DNA"/>
</dbReference>
<organism evidence="2 3">
    <name type="scientific">Kingdonia uniflora</name>
    <dbReference type="NCBI Taxonomy" id="39325"/>
    <lineage>
        <taxon>Eukaryota</taxon>
        <taxon>Viridiplantae</taxon>
        <taxon>Streptophyta</taxon>
        <taxon>Embryophyta</taxon>
        <taxon>Tracheophyta</taxon>
        <taxon>Spermatophyta</taxon>
        <taxon>Magnoliopsida</taxon>
        <taxon>Ranunculales</taxon>
        <taxon>Circaeasteraceae</taxon>
        <taxon>Kingdonia</taxon>
    </lineage>
</organism>
<evidence type="ECO:0000313" key="3">
    <source>
        <dbReference type="Proteomes" id="UP000541444"/>
    </source>
</evidence>
<dbReference type="OrthoDB" id="408631at2759"/>